<evidence type="ECO:0000256" key="6">
    <source>
        <dbReference type="PROSITE-ProRule" id="PRU00433"/>
    </source>
</evidence>
<dbReference type="RefSeq" id="WP_084111570.1">
    <property type="nucleotide sequence ID" value="NZ_CP017675.1"/>
</dbReference>
<name>A0A1J0ACW0_9CYAN</name>
<keyword evidence="5 6" id="KW-0408">Iron</keyword>
<dbReference type="Gene3D" id="1.10.760.10">
    <property type="entry name" value="Cytochrome c-like domain"/>
    <property type="match status" value="1"/>
</dbReference>
<evidence type="ECO:0000313" key="9">
    <source>
        <dbReference type="EMBL" id="APB33772.1"/>
    </source>
</evidence>
<evidence type="ECO:0000313" key="10">
    <source>
        <dbReference type="Proteomes" id="UP000180235"/>
    </source>
</evidence>
<dbReference type="AlphaFoldDB" id="A0A1J0ACW0"/>
<evidence type="ECO:0000256" key="2">
    <source>
        <dbReference type="ARBA" id="ARBA00022617"/>
    </source>
</evidence>
<evidence type="ECO:0000256" key="5">
    <source>
        <dbReference type="ARBA" id="ARBA00023004"/>
    </source>
</evidence>
<dbReference type="GO" id="GO:0009055">
    <property type="term" value="F:electron transfer activity"/>
    <property type="evidence" value="ECO:0007669"/>
    <property type="project" value="InterPro"/>
</dbReference>
<feature type="transmembrane region" description="Helical" evidence="7">
    <location>
        <begin position="20"/>
        <end position="40"/>
    </location>
</feature>
<dbReference type="Proteomes" id="UP000180235">
    <property type="component" value="Chromosome"/>
</dbReference>
<reference evidence="9 10" key="1">
    <citation type="submission" date="2016-10" db="EMBL/GenBank/DDBJ databases">
        <title>Description of Gloeomargarita lithophora gen. nov., sp. nov., a thylakoid-bearing basal-branching cyanobacterium with intracellular carbonates, and proposal for Gloeomargaritales ord. nov.</title>
        <authorList>
            <person name="Moreira D."/>
            <person name="Tavera R."/>
            <person name="Benzerara K."/>
            <person name="Skouri-Panet F."/>
            <person name="Couradeau E."/>
            <person name="Gerard E."/>
            <person name="Loussert C."/>
            <person name="Novelo E."/>
            <person name="Zivanovic Y."/>
            <person name="Lopez-Garcia P."/>
        </authorList>
    </citation>
    <scope>NUCLEOTIDE SEQUENCE [LARGE SCALE GENOMIC DNA]</scope>
    <source>
        <strain evidence="9 10">D10</strain>
    </source>
</reference>
<evidence type="ECO:0000259" key="8">
    <source>
        <dbReference type="PROSITE" id="PS51007"/>
    </source>
</evidence>
<dbReference type="GO" id="GO:0020037">
    <property type="term" value="F:heme binding"/>
    <property type="evidence" value="ECO:0007669"/>
    <property type="project" value="InterPro"/>
</dbReference>
<evidence type="ECO:0000256" key="3">
    <source>
        <dbReference type="ARBA" id="ARBA00022723"/>
    </source>
</evidence>
<keyword evidence="7" id="KW-1133">Transmembrane helix</keyword>
<dbReference type="PROSITE" id="PS51007">
    <property type="entry name" value="CYTC"/>
    <property type="match status" value="1"/>
</dbReference>
<keyword evidence="7" id="KW-0812">Transmembrane</keyword>
<feature type="domain" description="Cytochrome c" evidence="8">
    <location>
        <begin position="55"/>
        <end position="129"/>
    </location>
</feature>
<dbReference type="Pfam" id="PF13442">
    <property type="entry name" value="Cytochrome_CBB3"/>
    <property type="match status" value="1"/>
</dbReference>
<evidence type="ECO:0000256" key="4">
    <source>
        <dbReference type="ARBA" id="ARBA00022982"/>
    </source>
</evidence>
<keyword evidence="2 6" id="KW-0349">Heme</keyword>
<evidence type="ECO:0000256" key="7">
    <source>
        <dbReference type="SAM" id="Phobius"/>
    </source>
</evidence>
<dbReference type="KEGG" id="glt:GlitD10_1450"/>
<keyword evidence="10" id="KW-1185">Reference proteome</keyword>
<accession>A0A1J0ACW0</accession>
<dbReference type="PANTHER" id="PTHR37823">
    <property type="entry name" value="CYTOCHROME C-553-LIKE"/>
    <property type="match status" value="1"/>
</dbReference>
<protein>
    <submittedName>
        <fullName evidence="9">Cytochrome c class I</fullName>
    </submittedName>
</protein>
<keyword evidence="7" id="KW-0472">Membrane</keyword>
<dbReference type="InterPro" id="IPR036909">
    <property type="entry name" value="Cyt_c-like_dom_sf"/>
</dbReference>
<dbReference type="EMBL" id="CP017675">
    <property type="protein sequence ID" value="APB33772.1"/>
    <property type="molecule type" value="Genomic_DNA"/>
</dbReference>
<gene>
    <name evidence="9" type="ORF">GlitD10_1450</name>
</gene>
<keyword evidence="3 6" id="KW-0479">Metal-binding</keyword>
<organism evidence="9 10">
    <name type="scientific">Gloeomargarita lithophora Alchichica-D10</name>
    <dbReference type="NCBI Taxonomy" id="1188229"/>
    <lineage>
        <taxon>Bacteria</taxon>
        <taxon>Bacillati</taxon>
        <taxon>Cyanobacteriota</taxon>
        <taxon>Cyanophyceae</taxon>
        <taxon>Gloeomargaritales</taxon>
        <taxon>Gloeomargaritaceae</taxon>
        <taxon>Gloeomargarita</taxon>
    </lineage>
</organism>
<dbReference type="InterPro" id="IPR009056">
    <property type="entry name" value="Cyt_c-like_dom"/>
</dbReference>
<dbReference type="STRING" id="1188229.GlitD10_1450"/>
<evidence type="ECO:0000256" key="1">
    <source>
        <dbReference type="ARBA" id="ARBA00022448"/>
    </source>
</evidence>
<dbReference type="PANTHER" id="PTHR37823:SF1">
    <property type="entry name" value="CYTOCHROME C-553-LIKE"/>
    <property type="match status" value="1"/>
</dbReference>
<keyword evidence="4" id="KW-0249">Electron transport</keyword>
<proteinExistence type="predicted"/>
<keyword evidence="1" id="KW-0813">Transport</keyword>
<dbReference type="InterPro" id="IPR051811">
    <property type="entry name" value="Cytochrome_c550/c551-like"/>
</dbReference>
<dbReference type="GO" id="GO:0046872">
    <property type="term" value="F:metal ion binding"/>
    <property type="evidence" value="ECO:0007669"/>
    <property type="project" value="UniProtKB-KW"/>
</dbReference>
<dbReference type="SUPFAM" id="SSF46626">
    <property type="entry name" value="Cytochrome c"/>
    <property type="match status" value="1"/>
</dbReference>
<sequence>METIQSKPLNPADSSWWRIILRWLGVVLLVYGLWWGWSLLPLRNPYIKEVLSIVGDVGQGRDIFLQNCASCHGVQGAGHVGPSLHGVGKRRSPLGIISQVTGGQTPPMPQFQPSPQAMADLLRYLEQLPPS</sequence>